<organism evidence="1 2">
    <name type="scientific">Ruminiclostridium hungatei</name>
    <name type="common">Clostridium hungatei</name>
    <dbReference type="NCBI Taxonomy" id="48256"/>
    <lineage>
        <taxon>Bacteria</taxon>
        <taxon>Bacillati</taxon>
        <taxon>Bacillota</taxon>
        <taxon>Clostridia</taxon>
        <taxon>Eubacteriales</taxon>
        <taxon>Oscillospiraceae</taxon>
        <taxon>Ruminiclostridium</taxon>
    </lineage>
</organism>
<sequence length="193" mass="21586">MGLEIRTTPARIEMECIPGRLSINTRNARLELNQKQAKVNITTEQPMVLINQYPCFAEEGLKNNTDLSREWSQRGYQAAMEFIAKKAQDGDAMAKIGNKANIMIDIARRNMQTVHEFGFGTMPVSRPEFQVVGGTVELEAEFRNNIGELNGVTGNFIPGEINFEFTPAVIKSRMASYGSIDIRYTGNNVDAYV</sequence>
<dbReference type="AlphaFoldDB" id="A0A1V4SP93"/>
<dbReference type="OrthoDB" id="2112831at2"/>
<accession>A0A1V4SP93</accession>
<gene>
    <name evidence="1" type="ORF">CLHUN_06070</name>
</gene>
<protein>
    <submittedName>
        <fullName evidence="1">Uncharacterized protein</fullName>
    </submittedName>
</protein>
<dbReference type="RefSeq" id="WP_080063074.1">
    <property type="nucleotide sequence ID" value="NZ_MZGX01000003.1"/>
</dbReference>
<dbReference type="STRING" id="48256.CLHUN_06070"/>
<name>A0A1V4SP93_RUMHU</name>
<dbReference type="EMBL" id="MZGX01000003">
    <property type="protein sequence ID" value="OPX45670.1"/>
    <property type="molecule type" value="Genomic_DNA"/>
</dbReference>
<proteinExistence type="predicted"/>
<dbReference type="InterPro" id="IPR045527">
    <property type="entry name" value="DUF6470"/>
</dbReference>
<evidence type="ECO:0000313" key="2">
    <source>
        <dbReference type="Proteomes" id="UP000191554"/>
    </source>
</evidence>
<keyword evidence="2" id="KW-1185">Reference proteome</keyword>
<dbReference type="Pfam" id="PF20074">
    <property type="entry name" value="DUF6470"/>
    <property type="match status" value="1"/>
</dbReference>
<dbReference type="Proteomes" id="UP000191554">
    <property type="component" value="Unassembled WGS sequence"/>
</dbReference>
<comment type="caution">
    <text evidence="1">The sequence shown here is derived from an EMBL/GenBank/DDBJ whole genome shotgun (WGS) entry which is preliminary data.</text>
</comment>
<evidence type="ECO:0000313" key="1">
    <source>
        <dbReference type="EMBL" id="OPX45670.1"/>
    </source>
</evidence>
<reference evidence="1 2" key="1">
    <citation type="submission" date="2017-03" db="EMBL/GenBank/DDBJ databases">
        <title>Genome sequence of Clostridium hungatei DSM 14427.</title>
        <authorList>
            <person name="Poehlein A."/>
            <person name="Daniel R."/>
        </authorList>
    </citation>
    <scope>NUCLEOTIDE SEQUENCE [LARGE SCALE GENOMIC DNA]</scope>
    <source>
        <strain evidence="1 2">DSM 14427</strain>
    </source>
</reference>